<comment type="caution">
    <text evidence="2">The sequence shown here is derived from an EMBL/GenBank/DDBJ whole genome shotgun (WGS) entry which is preliminary data.</text>
</comment>
<proteinExistence type="predicted"/>
<protein>
    <submittedName>
        <fullName evidence="2">Uncharacterized protein</fullName>
    </submittedName>
</protein>
<keyword evidence="3" id="KW-1185">Reference proteome</keyword>
<dbReference type="AlphaFoldDB" id="A0ABD2Q9C3"/>
<keyword evidence="1" id="KW-0040">ANK repeat</keyword>
<feature type="repeat" description="ANK" evidence="1">
    <location>
        <begin position="99"/>
        <end position="132"/>
    </location>
</feature>
<evidence type="ECO:0000313" key="2">
    <source>
        <dbReference type="EMBL" id="KAL3316165.1"/>
    </source>
</evidence>
<sequence>MKSQKTKISNLKDEAIVLALEKGDFATIEANFDGLKSINWRLLTDENNNSILHILLLKLNKFFSKVSPSDTERAKAVLIQLVYRLVICGNCWINRQNSRGNTALHLAVYRPHGQPFVKHLMRLGNHSLLLNSYLYQGSDPSITNNSGARVIYDWTSQTAWLTKGQYGAHNSIWDAIREERLDDVKQCLASWTRVSETHSHRRVSLLDTAKETGNYRIIRHLQLHSLTNEFVNVIMTLDANAIVKLRGSIGCRFFLK</sequence>
<name>A0ABD2Q9C3_9PLAT</name>
<dbReference type="EMBL" id="JBJKFK010000588">
    <property type="protein sequence ID" value="KAL3316165.1"/>
    <property type="molecule type" value="Genomic_DNA"/>
</dbReference>
<accession>A0ABD2Q9C3</accession>
<evidence type="ECO:0000256" key="1">
    <source>
        <dbReference type="PROSITE-ProRule" id="PRU00023"/>
    </source>
</evidence>
<reference evidence="2 3" key="1">
    <citation type="submission" date="2024-11" db="EMBL/GenBank/DDBJ databases">
        <title>Adaptive evolution of stress response genes in parasites aligns with host niche diversity.</title>
        <authorList>
            <person name="Hahn C."/>
            <person name="Resl P."/>
        </authorList>
    </citation>
    <scope>NUCLEOTIDE SEQUENCE [LARGE SCALE GENOMIC DNA]</scope>
    <source>
        <strain evidence="2">EGGRZ-B1_66</strain>
        <tissue evidence="2">Body</tissue>
    </source>
</reference>
<dbReference type="Proteomes" id="UP001626550">
    <property type="component" value="Unassembled WGS sequence"/>
</dbReference>
<organism evidence="2 3">
    <name type="scientific">Cichlidogyrus casuarinus</name>
    <dbReference type="NCBI Taxonomy" id="1844966"/>
    <lineage>
        <taxon>Eukaryota</taxon>
        <taxon>Metazoa</taxon>
        <taxon>Spiralia</taxon>
        <taxon>Lophotrochozoa</taxon>
        <taxon>Platyhelminthes</taxon>
        <taxon>Monogenea</taxon>
        <taxon>Monopisthocotylea</taxon>
        <taxon>Dactylogyridea</taxon>
        <taxon>Ancyrocephalidae</taxon>
        <taxon>Cichlidogyrus</taxon>
    </lineage>
</organism>
<dbReference type="PROSITE" id="PS50088">
    <property type="entry name" value="ANK_REPEAT"/>
    <property type="match status" value="1"/>
</dbReference>
<dbReference type="InterPro" id="IPR036770">
    <property type="entry name" value="Ankyrin_rpt-contain_sf"/>
</dbReference>
<dbReference type="SUPFAM" id="SSF48403">
    <property type="entry name" value="Ankyrin repeat"/>
    <property type="match status" value="1"/>
</dbReference>
<dbReference type="Gene3D" id="1.25.40.20">
    <property type="entry name" value="Ankyrin repeat-containing domain"/>
    <property type="match status" value="1"/>
</dbReference>
<evidence type="ECO:0000313" key="3">
    <source>
        <dbReference type="Proteomes" id="UP001626550"/>
    </source>
</evidence>
<dbReference type="InterPro" id="IPR002110">
    <property type="entry name" value="Ankyrin_rpt"/>
</dbReference>
<gene>
    <name evidence="2" type="ORF">Ciccas_005193</name>
</gene>